<proteinExistence type="predicted"/>
<keyword evidence="3" id="KW-1185">Reference proteome</keyword>
<name>A0A2N5ULF2_9BASI</name>
<dbReference type="Proteomes" id="UP000235388">
    <property type="component" value="Unassembled WGS sequence"/>
</dbReference>
<accession>A0A2N5ULF2</accession>
<organism evidence="2 3">
    <name type="scientific">Puccinia coronata f. sp. avenae</name>
    <dbReference type="NCBI Taxonomy" id="200324"/>
    <lineage>
        <taxon>Eukaryota</taxon>
        <taxon>Fungi</taxon>
        <taxon>Dikarya</taxon>
        <taxon>Basidiomycota</taxon>
        <taxon>Pucciniomycotina</taxon>
        <taxon>Pucciniomycetes</taxon>
        <taxon>Pucciniales</taxon>
        <taxon>Pucciniaceae</taxon>
        <taxon>Puccinia</taxon>
    </lineage>
</organism>
<dbReference type="AlphaFoldDB" id="A0A2N5ULF2"/>
<reference evidence="2 3" key="1">
    <citation type="submission" date="2017-11" db="EMBL/GenBank/DDBJ databases">
        <title>De novo assembly and phasing of dikaryotic genomes from two isolates of Puccinia coronata f. sp. avenae, the causal agent of oat crown rust.</title>
        <authorList>
            <person name="Miller M.E."/>
            <person name="Zhang Y."/>
            <person name="Omidvar V."/>
            <person name="Sperschneider J."/>
            <person name="Schwessinger B."/>
            <person name="Raley C."/>
            <person name="Palmer J.M."/>
            <person name="Garnica D."/>
            <person name="Upadhyaya N."/>
            <person name="Rathjen J."/>
            <person name="Taylor J.M."/>
            <person name="Park R.F."/>
            <person name="Dodds P.N."/>
            <person name="Hirsch C.D."/>
            <person name="Kianian S.F."/>
            <person name="Figueroa M."/>
        </authorList>
    </citation>
    <scope>NUCLEOTIDE SEQUENCE [LARGE SCALE GENOMIC DNA]</scope>
    <source>
        <strain evidence="2">12NC29</strain>
    </source>
</reference>
<gene>
    <name evidence="2" type="ORF">PCANC_16548</name>
</gene>
<feature type="region of interest" description="Disordered" evidence="1">
    <location>
        <begin position="93"/>
        <end position="123"/>
    </location>
</feature>
<evidence type="ECO:0000313" key="3">
    <source>
        <dbReference type="Proteomes" id="UP000235388"/>
    </source>
</evidence>
<protein>
    <submittedName>
        <fullName evidence="2">Uncharacterized protein</fullName>
    </submittedName>
</protein>
<evidence type="ECO:0000256" key="1">
    <source>
        <dbReference type="SAM" id="MobiDB-lite"/>
    </source>
</evidence>
<comment type="caution">
    <text evidence="2">The sequence shown here is derived from an EMBL/GenBank/DDBJ whole genome shotgun (WGS) entry which is preliminary data.</text>
</comment>
<evidence type="ECO:0000313" key="2">
    <source>
        <dbReference type="EMBL" id="PLW38594.1"/>
    </source>
</evidence>
<dbReference type="EMBL" id="PGCJ01000205">
    <property type="protein sequence ID" value="PLW38594.1"/>
    <property type="molecule type" value="Genomic_DNA"/>
</dbReference>
<sequence length="177" mass="19892">MFGSLLRLDNILEETFAKVALFKSWFVDKKLDLEDAKHWFQVDVLGVGEPQTEEQTTHSDIPPNAAFTDVKLNDLIRKRGVSDKKISQMLDSANQLATTKSFKPPQHQPCQPPGKGKDPSSSPEELYMAINEEVCQPLGTPWGFESSLRMHLRLSLRSPAFEEAEASERRGGAPHQF</sequence>